<dbReference type="PANTHER" id="PTHR43591">
    <property type="entry name" value="METHYLTRANSFERASE"/>
    <property type="match status" value="1"/>
</dbReference>
<sequence>MGDMTTRHTAAAGQVTDTAARLYERFFVPALFGQWPNRLLDLGGAGSGDDVLDIACGTGVVARTARSRVGATGSVAGLDPNAGMLDVARGLAPEITWIPGRAEALPMAAGSYDRVFCQFGLMFFADRAAAVAEMARVLRPGGRVCIATWAQLAETPGYTAMVELLDEMFGAQYADALAAPFCIGTSAELTDIVRTAFDDVEVHRLAGVARFPSIDAWVTTDVRAWTLDEMLDDAQFDDLRQQASQRLAGFCDRSGAVSFPAPALVATAGRSPR</sequence>
<dbReference type="Pfam" id="PF13649">
    <property type="entry name" value="Methyltransf_25"/>
    <property type="match status" value="1"/>
</dbReference>
<keyword evidence="2" id="KW-0808">Transferase</keyword>
<evidence type="ECO:0000313" key="3">
    <source>
        <dbReference type="Proteomes" id="UP000475545"/>
    </source>
</evidence>
<dbReference type="GO" id="GO:0032259">
    <property type="term" value="P:methylation"/>
    <property type="evidence" value="ECO:0007669"/>
    <property type="project" value="UniProtKB-KW"/>
</dbReference>
<evidence type="ECO:0000313" key="2">
    <source>
        <dbReference type="EMBL" id="MXP21745.1"/>
    </source>
</evidence>
<keyword evidence="2" id="KW-0489">Methyltransferase</keyword>
<comment type="caution">
    <text evidence="2">The sequence shown here is derived from an EMBL/GenBank/DDBJ whole genome shotgun (WGS) entry which is preliminary data.</text>
</comment>
<dbReference type="PANTHER" id="PTHR43591:SF24">
    <property type="entry name" value="2-METHOXY-6-POLYPRENYL-1,4-BENZOQUINOL METHYLASE, MITOCHONDRIAL"/>
    <property type="match status" value="1"/>
</dbReference>
<keyword evidence="3" id="KW-1185">Reference proteome</keyword>
<dbReference type="Proteomes" id="UP000475545">
    <property type="component" value="Unassembled WGS sequence"/>
</dbReference>
<dbReference type="RefSeq" id="WP_160901898.1">
    <property type="nucleotide sequence ID" value="NZ_CP102850.1"/>
</dbReference>
<dbReference type="CDD" id="cd02440">
    <property type="entry name" value="AdoMet_MTases"/>
    <property type="match status" value="1"/>
</dbReference>
<accession>A0A6L7GSW1</accession>
<dbReference type="InterPro" id="IPR041698">
    <property type="entry name" value="Methyltransf_25"/>
</dbReference>
<dbReference type="GO" id="GO:0008168">
    <property type="term" value="F:methyltransferase activity"/>
    <property type="evidence" value="ECO:0007669"/>
    <property type="project" value="UniProtKB-KW"/>
</dbReference>
<dbReference type="EMBL" id="WMBR01000002">
    <property type="protein sequence ID" value="MXP21745.1"/>
    <property type="molecule type" value="Genomic_DNA"/>
</dbReference>
<dbReference type="AlphaFoldDB" id="A0A6L7GSW1"/>
<reference evidence="2 3" key="1">
    <citation type="submission" date="2019-11" db="EMBL/GenBank/DDBJ databases">
        <title>Gordonia sp. nov., a novel actinobacterium isolated from mangrove soil in Hainan.</title>
        <authorList>
            <person name="Huang X."/>
            <person name="Xie Y."/>
            <person name="Chu X."/>
            <person name="Xiao K."/>
        </authorList>
    </citation>
    <scope>NUCLEOTIDE SEQUENCE [LARGE SCALE GENOMIC DNA]</scope>
    <source>
        <strain evidence="2 3">HNM0687</strain>
    </source>
</reference>
<organism evidence="2 3">
    <name type="scientific">Gordonia mangrovi</name>
    <dbReference type="NCBI Taxonomy" id="2665643"/>
    <lineage>
        <taxon>Bacteria</taxon>
        <taxon>Bacillati</taxon>
        <taxon>Actinomycetota</taxon>
        <taxon>Actinomycetes</taxon>
        <taxon>Mycobacteriales</taxon>
        <taxon>Gordoniaceae</taxon>
        <taxon>Gordonia</taxon>
    </lineage>
</organism>
<protein>
    <submittedName>
        <fullName evidence="2">Methyltransferase domain-containing protein</fullName>
    </submittedName>
</protein>
<evidence type="ECO:0000259" key="1">
    <source>
        <dbReference type="Pfam" id="PF13649"/>
    </source>
</evidence>
<gene>
    <name evidence="2" type="ORF">GIY30_10335</name>
</gene>
<dbReference type="InterPro" id="IPR029063">
    <property type="entry name" value="SAM-dependent_MTases_sf"/>
</dbReference>
<proteinExistence type="predicted"/>
<name>A0A6L7GSW1_9ACTN</name>
<dbReference type="SUPFAM" id="SSF53335">
    <property type="entry name" value="S-adenosyl-L-methionine-dependent methyltransferases"/>
    <property type="match status" value="1"/>
</dbReference>
<dbReference type="Gene3D" id="3.40.50.150">
    <property type="entry name" value="Vaccinia Virus protein VP39"/>
    <property type="match status" value="1"/>
</dbReference>
<feature type="domain" description="Methyltransferase" evidence="1">
    <location>
        <begin position="51"/>
        <end position="142"/>
    </location>
</feature>